<dbReference type="GO" id="GO:0016787">
    <property type="term" value="F:hydrolase activity"/>
    <property type="evidence" value="ECO:0007669"/>
    <property type="project" value="UniProtKB-KW"/>
</dbReference>
<keyword evidence="3" id="KW-1185">Reference proteome</keyword>
<organism evidence="2 3">
    <name type="scientific">Frondihabitans cladoniiphilus</name>
    <dbReference type="NCBI Taxonomy" id="715785"/>
    <lineage>
        <taxon>Bacteria</taxon>
        <taxon>Bacillati</taxon>
        <taxon>Actinomycetota</taxon>
        <taxon>Actinomycetes</taxon>
        <taxon>Micrococcales</taxon>
        <taxon>Microbacteriaceae</taxon>
        <taxon>Frondihabitans</taxon>
    </lineage>
</organism>
<evidence type="ECO:0000259" key="1">
    <source>
        <dbReference type="Pfam" id="PF12697"/>
    </source>
</evidence>
<dbReference type="Pfam" id="PF12697">
    <property type="entry name" value="Abhydrolase_6"/>
    <property type="match status" value="1"/>
</dbReference>
<evidence type="ECO:0000313" key="2">
    <source>
        <dbReference type="EMBL" id="GAA4665628.1"/>
    </source>
</evidence>
<comment type="caution">
    <text evidence="2">The sequence shown here is derived from an EMBL/GenBank/DDBJ whole genome shotgun (WGS) entry which is preliminary data.</text>
</comment>
<dbReference type="RefSeq" id="WP_345372580.1">
    <property type="nucleotide sequence ID" value="NZ_BAABLM010000001.1"/>
</dbReference>
<accession>A0ABP8VKN2</accession>
<gene>
    <name evidence="2" type="ORF">GCM10025780_03810</name>
</gene>
<evidence type="ECO:0000313" key="3">
    <source>
        <dbReference type="Proteomes" id="UP001501295"/>
    </source>
</evidence>
<sequence>MQTDDVDEFSFSHEQAEGLGVAPLAARRETTEVDGREVSSLVWGSAHPTVAFLHGMGLNAHTWDSTVLSLGAPAVVLDLPGHGDSTWRDDVDYRPVTIAPAVDAAIRANSEGPLLLVGQSLGAMTALAVAALDPELATGLVLVDMSPGIRPADAAQVGDFLSGPQVFRSREEIVDRALEYGIGHDRVALTRGVGFNTRILDNGDVIWKHHFANLPDGIAPLTGDFPTLWPVLEKATVPILLVHGTTGYLSPEVVADFRERVPAARVVELEAGHNVQEHAPRELAATIASWAAAAGVDL</sequence>
<dbReference type="InterPro" id="IPR050266">
    <property type="entry name" value="AB_hydrolase_sf"/>
</dbReference>
<dbReference type="PANTHER" id="PTHR43798">
    <property type="entry name" value="MONOACYLGLYCEROL LIPASE"/>
    <property type="match status" value="1"/>
</dbReference>
<protein>
    <submittedName>
        <fullName evidence="2">Alpha/beta hydrolase</fullName>
    </submittedName>
</protein>
<dbReference type="Gene3D" id="3.40.50.1820">
    <property type="entry name" value="alpha/beta hydrolase"/>
    <property type="match status" value="1"/>
</dbReference>
<dbReference type="PANTHER" id="PTHR43798:SF33">
    <property type="entry name" value="HYDROLASE, PUTATIVE (AFU_ORTHOLOGUE AFUA_2G14860)-RELATED"/>
    <property type="match status" value="1"/>
</dbReference>
<name>A0ABP8VKN2_9MICO</name>
<dbReference type="EMBL" id="BAABLM010000001">
    <property type="protein sequence ID" value="GAA4665628.1"/>
    <property type="molecule type" value="Genomic_DNA"/>
</dbReference>
<feature type="domain" description="AB hydrolase-1" evidence="1">
    <location>
        <begin position="52"/>
        <end position="285"/>
    </location>
</feature>
<dbReference type="InterPro" id="IPR029058">
    <property type="entry name" value="AB_hydrolase_fold"/>
</dbReference>
<dbReference type="SUPFAM" id="SSF53474">
    <property type="entry name" value="alpha/beta-Hydrolases"/>
    <property type="match status" value="1"/>
</dbReference>
<reference evidence="3" key="1">
    <citation type="journal article" date="2019" name="Int. J. Syst. Evol. Microbiol.">
        <title>The Global Catalogue of Microorganisms (GCM) 10K type strain sequencing project: providing services to taxonomists for standard genome sequencing and annotation.</title>
        <authorList>
            <consortium name="The Broad Institute Genomics Platform"/>
            <consortium name="The Broad Institute Genome Sequencing Center for Infectious Disease"/>
            <person name="Wu L."/>
            <person name="Ma J."/>
        </authorList>
    </citation>
    <scope>NUCLEOTIDE SEQUENCE [LARGE SCALE GENOMIC DNA]</scope>
    <source>
        <strain evidence="3">JCM 18956</strain>
    </source>
</reference>
<dbReference type="InterPro" id="IPR000073">
    <property type="entry name" value="AB_hydrolase_1"/>
</dbReference>
<dbReference type="Proteomes" id="UP001501295">
    <property type="component" value="Unassembled WGS sequence"/>
</dbReference>
<proteinExistence type="predicted"/>
<keyword evidence="2" id="KW-0378">Hydrolase</keyword>